<evidence type="ECO:0000313" key="2">
    <source>
        <dbReference type="EMBL" id="KAF9582040.1"/>
    </source>
</evidence>
<protein>
    <submittedName>
        <fullName evidence="2">Uncharacterized protein</fullName>
    </submittedName>
</protein>
<keyword evidence="1" id="KW-0472">Membrane</keyword>
<feature type="transmembrane region" description="Helical" evidence="1">
    <location>
        <begin position="135"/>
        <end position="155"/>
    </location>
</feature>
<keyword evidence="1" id="KW-0812">Transmembrane</keyword>
<feature type="transmembrane region" description="Helical" evidence="1">
    <location>
        <begin position="41"/>
        <end position="70"/>
    </location>
</feature>
<gene>
    <name evidence="2" type="ORF">BGW38_000740</name>
</gene>
<accession>A0A9P6KES1</accession>
<sequence>MVVFVGLWLLYYRNRGFNSKVVTDLFVKVGTGLRPKPMDCIIFFTTIASLVKIVGNLILVFDALLGHIWFRVAVEQMYWVILAFGFSAYFVGLLYAMPVTTREGIFAVYQPEVVYGSKPLRAIHVLTPTTVQKNVVLIMGAVYPSIFGAGLGIASGALQDHGYMDTSHVLMLLQYSNWVLILWSMAIMFFYYGLKYTFILRANIIIAEAALKAPRAAFGLGNLKSRSPARFLFIQLQITGFGGSAITVLAGALCMLWVLFKPKILRMENAILPHIMAIFWTCLIALAK</sequence>
<comment type="caution">
    <text evidence="2">The sequence shown here is derived from an EMBL/GenBank/DDBJ whole genome shotgun (WGS) entry which is preliminary data.</text>
</comment>
<feature type="transmembrane region" description="Helical" evidence="1">
    <location>
        <begin position="270"/>
        <end position="287"/>
    </location>
</feature>
<keyword evidence="1" id="KW-1133">Transmembrane helix</keyword>
<dbReference type="AlphaFoldDB" id="A0A9P6KES1"/>
<dbReference type="OrthoDB" id="2131431at2759"/>
<evidence type="ECO:0000256" key="1">
    <source>
        <dbReference type="SAM" id="Phobius"/>
    </source>
</evidence>
<organism evidence="2 3">
    <name type="scientific">Lunasporangiospora selenospora</name>
    <dbReference type="NCBI Taxonomy" id="979761"/>
    <lineage>
        <taxon>Eukaryota</taxon>
        <taxon>Fungi</taxon>
        <taxon>Fungi incertae sedis</taxon>
        <taxon>Mucoromycota</taxon>
        <taxon>Mortierellomycotina</taxon>
        <taxon>Mortierellomycetes</taxon>
        <taxon>Mortierellales</taxon>
        <taxon>Mortierellaceae</taxon>
        <taxon>Lunasporangiospora</taxon>
    </lineage>
</organism>
<dbReference type="Proteomes" id="UP000780801">
    <property type="component" value="Unassembled WGS sequence"/>
</dbReference>
<evidence type="ECO:0000313" key="3">
    <source>
        <dbReference type="Proteomes" id="UP000780801"/>
    </source>
</evidence>
<keyword evidence="3" id="KW-1185">Reference proteome</keyword>
<feature type="transmembrane region" description="Helical" evidence="1">
    <location>
        <begin position="175"/>
        <end position="194"/>
    </location>
</feature>
<feature type="transmembrane region" description="Helical" evidence="1">
    <location>
        <begin position="231"/>
        <end position="258"/>
    </location>
</feature>
<reference evidence="2" key="1">
    <citation type="journal article" date="2020" name="Fungal Divers.">
        <title>Resolving the Mortierellaceae phylogeny through synthesis of multi-gene phylogenetics and phylogenomics.</title>
        <authorList>
            <person name="Vandepol N."/>
            <person name="Liber J."/>
            <person name="Desiro A."/>
            <person name="Na H."/>
            <person name="Kennedy M."/>
            <person name="Barry K."/>
            <person name="Grigoriev I.V."/>
            <person name="Miller A.N."/>
            <person name="O'Donnell K."/>
            <person name="Stajich J.E."/>
            <person name="Bonito G."/>
        </authorList>
    </citation>
    <scope>NUCLEOTIDE SEQUENCE</scope>
    <source>
        <strain evidence="2">KOD1015</strain>
    </source>
</reference>
<proteinExistence type="predicted"/>
<feature type="transmembrane region" description="Helical" evidence="1">
    <location>
        <begin position="76"/>
        <end position="96"/>
    </location>
</feature>
<dbReference type="EMBL" id="JAABOA010001213">
    <property type="protein sequence ID" value="KAF9582040.1"/>
    <property type="molecule type" value="Genomic_DNA"/>
</dbReference>
<name>A0A9P6KES1_9FUNG</name>